<dbReference type="SUPFAM" id="SSF81886">
    <property type="entry name" value="Helical scaffold and wing domains of SecA"/>
    <property type="match status" value="1"/>
</dbReference>
<dbReference type="PANTHER" id="PTHR30612">
    <property type="entry name" value="SECA INNER MEMBRANE COMPONENT OF SEC PROTEIN SECRETION SYSTEM"/>
    <property type="match status" value="1"/>
</dbReference>
<evidence type="ECO:0000256" key="11">
    <source>
        <dbReference type="HAMAP-Rule" id="MF_01382"/>
    </source>
</evidence>
<evidence type="ECO:0000259" key="12">
    <source>
        <dbReference type="PROSITE" id="PS51192"/>
    </source>
</evidence>
<dbReference type="InterPro" id="IPR036266">
    <property type="entry name" value="SecA_Wing/Scaffold_sf"/>
</dbReference>
<dbReference type="Pfam" id="PF21090">
    <property type="entry name" value="P-loop_SecA"/>
    <property type="match status" value="2"/>
</dbReference>
<dbReference type="InterPro" id="IPR014001">
    <property type="entry name" value="Helicase_ATP-bd"/>
</dbReference>
<dbReference type="InterPro" id="IPR000185">
    <property type="entry name" value="SecA"/>
</dbReference>
<dbReference type="Pfam" id="PF07516">
    <property type="entry name" value="SecA_SW"/>
    <property type="match status" value="1"/>
</dbReference>
<comment type="function">
    <text evidence="11">Part of the Sec protein translocase complex. Interacts with the SecYEG preprotein conducting channel. Has a central role in coupling the hydrolysis of ATP to the transfer of proteins into and across the cell membrane, serving as an ATP-driven molecular motor driving the stepwise translocation of polypeptide chains across the membrane.</text>
</comment>
<accession>A0ABY0KW59</accession>
<feature type="binding site" evidence="11">
    <location>
        <begin position="145"/>
        <end position="149"/>
    </location>
    <ligand>
        <name>ATP</name>
        <dbReference type="ChEBI" id="CHEBI:30616"/>
    </ligand>
</feature>
<comment type="caution">
    <text evidence="14">The sequence shown here is derived from an EMBL/GenBank/DDBJ whole genome shotgun (WGS) entry which is preliminary data.</text>
</comment>
<dbReference type="SUPFAM" id="SSF52540">
    <property type="entry name" value="P-loop containing nucleoside triphosphate hydrolases"/>
    <property type="match status" value="2"/>
</dbReference>
<keyword evidence="8 11" id="KW-1278">Translocase</keyword>
<evidence type="ECO:0000256" key="3">
    <source>
        <dbReference type="ARBA" id="ARBA00022448"/>
    </source>
</evidence>
<feature type="domain" description="Helicase ATP-binding" evidence="12">
    <location>
        <begin position="129"/>
        <end position="269"/>
    </location>
</feature>
<keyword evidence="11" id="KW-0963">Cytoplasm</keyword>
<evidence type="ECO:0000256" key="5">
    <source>
        <dbReference type="ARBA" id="ARBA00022741"/>
    </source>
</evidence>
<dbReference type="CDD" id="cd17928">
    <property type="entry name" value="DEXDc_SecA"/>
    <property type="match status" value="1"/>
</dbReference>
<dbReference type="Gene3D" id="3.90.1440.10">
    <property type="entry name" value="SecA, preprotein cross-linking domain"/>
    <property type="match status" value="1"/>
</dbReference>
<dbReference type="InterPro" id="IPR026389">
    <property type="entry name" value="SecA_Actinobact-type"/>
</dbReference>
<feature type="binding site" evidence="11">
    <location>
        <position position="127"/>
    </location>
    <ligand>
        <name>ATP</name>
        <dbReference type="ChEBI" id="CHEBI:30616"/>
    </ligand>
</feature>
<keyword evidence="6 11" id="KW-0067">ATP-binding</keyword>
<dbReference type="SMART" id="SM00957">
    <property type="entry name" value="SecA_DEAD"/>
    <property type="match status" value="1"/>
</dbReference>
<evidence type="ECO:0000256" key="10">
    <source>
        <dbReference type="ARBA" id="ARBA00023136"/>
    </source>
</evidence>
<evidence type="ECO:0000256" key="8">
    <source>
        <dbReference type="ARBA" id="ARBA00022967"/>
    </source>
</evidence>
<organism evidence="14 15">
    <name type="scientific">Micromonospora tulbaghiae</name>
    <dbReference type="NCBI Taxonomy" id="479978"/>
    <lineage>
        <taxon>Bacteria</taxon>
        <taxon>Bacillati</taxon>
        <taxon>Actinomycetota</taxon>
        <taxon>Actinomycetes</taxon>
        <taxon>Micromonosporales</taxon>
        <taxon>Micromonosporaceae</taxon>
        <taxon>Micromonospora</taxon>
    </lineage>
</organism>
<dbReference type="PRINTS" id="PR00906">
    <property type="entry name" value="SECA"/>
</dbReference>
<dbReference type="InterPro" id="IPR011130">
    <property type="entry name" value="SecA_preprotein_X-link_dom"/>
</dbReference>
<feature type="binding site" evidence="11">
    <location>
        <position position="535"/>
    </location>
    <ligand>
        <name>ATP</name>
        <dbReference type="ChEBI" id="CHEBI:30616"/>
    </ligand>
</feature>
<dbReference type="NCBIfam" id="TIGR04221">
    <property type="entry name" value="SecA2_Mycobac"/>
    <property type="match status" value="1"/>
</dbReference>
<evidence type="ECO:0000256" key="4">
    <source>
        <dbReference type="ARBA" id="ARBA00022475"/>
    </source>
</evidence>
<dbReference type="Gene3D" id="1.10.3060.10">
    <property type="entry name" value="Helical scaffold and wing domains of SecA"/>
    <property type="match status" value="1"/>
</dbReference>
<dbReference type="InterPro" id="IPR011115">
    <property type="entry name" value="SecA_DEAD"/>
</dbReference>
<keyword evidence="9 11" id="KW-0811">Translocation</keyword>
<comment type="subcellular location">
    <subcellularLocation>
        <location evidence="11">Cell membrane</location>
        <topology evidence="11">Peripheral membrane protein</topology>
        <orientation evidence="11">Cytoplasmic side</orientation>
    </subcellularLocation>
    <subcellularLocation>
        <location evidence="11">Cytoplasm</location>
    </subcellularLocation>
    <subcellularLocation>
        <location evidence="1">Membrane</location>
        <topology evidence="1">Peripheral membrane protein</topology>
    </subcellularLocation>
    <text evidence="11">Distribution is 50-50.</text>
</comment>
<gene>
    <name evidence="11" type="primary">secA</name>
    <name evidence="14" type="ORF">GA0070562_0789</name>
</gene>
<dbReference type="CDD" id="cd18803">
    <property type="entry name" value="SF2_C_secA"/>
    <property type="match status" value="1"/>
</dbReference>
<dbReference type="InterPro" id="IPR044722">
    <property type="entry name" value="SecA_SF2_C"/>
</dbReference>
<evidence type="ECO:0000313" key="14">
    <source>
        <dbReference type="EMBL" id="SCF16423.1"/>
    </source>
</evidence>
<dbReference type="PROSITE" id="PS51196">
    <property type="entry name" value="SECA_MOTOR_DEAD"/>
    <property type="match status" value="1"/>
</dbReference>
<dbReference type="Pfam" id="PF07517">
    <property type="entry name" value="SecA_DEAD"/>
    <property type="match status" value="1"/>
</dbReference>
<keyword evidence="10 11" id="KW-0472">Membrane</keyword>
<keyword evidence="7 11" id="KW-0653">Protein transport</keyword>
<dbReference type="InterPro" id="IPR011116">
    <property type="entry name" value="SecA_Wing/Scaffold"/>
</dbReference>
<dbReference type="PANTHER" id="PTHR30612:SF0">
    <property type="entry name" value="CHLOROPLAST PROTEIN-TRANSPORTING ATPASE"/>
    <property type="match status" value="1"/>
</dbReference>
<dbReference type="SMART" id="SM00958">
    <property type="entry name" value="SecA_PP_bind"/>
    <property type="match status" value="1"/>
</dbReference>
<comment type="catalytic activity">
    <reaction evidence="11">
        <text>ATP + H2O + cellular proteinSide 1 = ADP + phosphate + cellular proteinSide 2.</text>
        <dbReference type="EC" id="7.4.2.8"/>
    </reaction>
</comment>
<name>A0ABY0KW59_9ACTN</name>
<dbReference type="Gene3D" id="3.40.50.300">
    <property type="entry name" value="P-loop containing nucleotide triphosphate hydrolases"/>
    <property type="match status" value="3"/>
</dbReference>
<evidence type="ECO:0000256" key="9">
    <source>
        <dbReference type="ARBA" id="ARBA00023010"/>
    </source>
</evidence>
<dbReference type="EC" id="7.4.2.8" evidence="11"/>
<dbReference type="HAMAP" id="MF_01382">
    <property type="entry name" value="SecA"/>
    <property type="match status" value="1"/>
</dbReference>
<protein>
    <recommendedName>
        <fullName evidence="11">Protein translocase subunit SecA</fullName>
        <ecNumber evidence="11">7.4.2.8</ecNumber>
    </recommendedName>
</protein>
<dbReference type="PROSITE" id="PS51192">
    <property type="entry name" value="HELICASE_ATP_BIND_1"/>
    <property type="match status" value="1"/>
</dbReference>
<sequence>MKLTVTKRTRNAVNLMIDGSGAEGVGTARGGRGSQSAPVRVPLPLMGVSQRLKTRFRRFLQRPGTTVDLAPLEKLLPAIEAREADLEQLSDAELTEAAGRATGYEEICAIGREAARRGLDQRPYDVQLLGAMALLSGKVAEMATGEGKTLTATVAAYGHVRLGNGPVHVLTVNDYLARRDAEWMTPVYDLLGLSVGWVNEASTPEERRAAYACDVTYVSVSEAGFDFLRDQLVTDLADRVQPPLKTAIVDEADSILIDEARVPMVLAGAVGGEQDPVHAAAALVRGLRKGKHYTVAEDGRSVAFTSVGLATVEAKLGGIDLYDEEHVGQLSAVNVALHAHALLHRDVDYIVRDDSVELIDEMRGRVAQRRRWPDGLQAAVEAKEGLDASAEGEVLGTITVQAYIALYPTVCGMTATAVLVGDQLREFFGLEVAVIPPNTPCVREDEPDRIYATRAEKEEALVDEITRCHQAGRPVLVGTLDVKESEGLAAALNAAGVSCVVLNAKNDDEEAGIIAEAGAYGAVTVSTQMAGRGVDIRLGGSDQADRDRVAELGGLYVIGSGRHDSRRVDDQLRGRAGRQGDPGGSVFFVSLEDDLVVRHAGDTVPASPRMNADGLVTDPQVDYAVEHAQRVAEGVNHEIHRNTWRYSQVIEQQRKALAERRERLLTSDIAALMLLERVPEKAGEMDEDLLADVARKIALYHLDRLWADHLAELSEVREGVHLRALGRLDPLDEFHRSAVPAFNALVPEIETRTVATFEETEFDEGWEPDSSKLVRPSATWTYLVHDNPFGSELDRLIASVGRRLISGSR</sequence>
<evidence type="ECO:0000259" key="13">
    <source>
        <dbReference type="PROSITE" id="PS51196"/>
    </source>
</evidence>
<dbReference type="InterPro" id="IPR020937">
    <property type="entry name" value="SecA_CS"/>
</dbReference>
<dbReference type="InterPro" id="IPR014018">
    <property type="entry name" value="SecA_motor_DEAD"/>
</dbReference>
<evidence type="ECO:0000256" key="7">
    <source>
        <dbReference type="ARBA" id="ARBA00022927"/>
    </source>
</evidence>
<comment type="subunit">
    <text evidence="11">Monomer and homodimer. Part of the essential Sec protein translocation apparatus which comprises SecA, SecYEG and auxiliary proteins SecDF. Other proteins may also be involved.</text>
</comment>
<evidence type="ECO:0000256" key="1">
    <source>
        <dbReference type="ARBA" id="ARBA00004170"/>
    </source>
</evidence>
<dbReference type="Pfam" id="PF01043">
    <property type="entry name" value="SecA_PP_bind"/>
    <property type="match status" value="1"/>
</dbReference>
<dbReference type="SUPFAM" id="SSF81767">
    <property type="entry name" value="Pre-protein crosslinking domain of SecA"/>
    <property type="match status" value="1"/>
</dbReference>
<keyword evidence="15" id="KW-1185">Reference proteome</keyword>
<keyword evidence="5 11" id="KW-0547">Nucleotide-binding</keyword>
<keyword evidence="3 11" id="KW-0813">Transport</keyword>
<keyword evidence="4 11" id="KW-1003">Cell membrane</keyword>
<dbReference type="PROSITE" id="PS01312">
    <property type="entry name" value="SECA"/>
    <property type="match status" value="1"/>
</dbReference>
<dbReference type="Proteomes" id="UP000199405">
    <property type="component" value="Unassembled WGS sequence"/>
</dbReference>
<dbReference type="InterPro" id="IPR027417">
    <property type="entry name" value="P-loop_NTPase"/>
</dbReference>
<proteinExistence type="inferred from homology"/>
<dbReference type="InterPro" id="IPR036670">
    <property type="entry name" value="SecA_X-link_sf"/>
</dbReference>
<evidence type="ECO:0000256" key="2">
    <source>
        <dbReference type="ARBA" id="ARBA00007650"/>
    </source>
</evidence>
<dbReference type="EMBL" id="FMCQ01000014">
    <property type="protein sequence ID" value="SCF16423.1"/>
    <property type="molecule type" value="Genomic_DNA"/>
</dbReference>
<evidence type="ECO:0000256" key="6">
    <source>
        <dbReference type="ARBA" id="ARBA00022840"/>
    </source>
</evidence>
<comment type="similarity">
    <text evidence="2 11">Belongs to the SecA family.</text>
</comment>
<evidence type="ECO:0000313" key="15">
    <source>
        <dbReference type="Proteomes" id="UP000199405"/>
    </source>
</evidence>
<feature type="domain" description="SecA family profile" evidence="13">
    <location>
        <begin position="54"/>
        <end position="620"/>
    </location>
</feature>
<reference evidence="14 15" key="1">
    <citation type="submission" date="2016-06" db="EMBL/GenBank/DDBJ databases">
        <authorList>
            <person name="Varghese N."/>
            <person name="Submissions Spin"/>
        </authorList>
    </citation>
    <scope>NUCLEOTIDE SEQUENCE [LARGE SCALE GENOMIC DNA]</scope>
    <source>
        <strain evidence="14 15">DSM 45142</strain>
    </source>
</reference>